<proteinExistence type="predicted"/>
<dbReference type="AlphaFoldDB" id="A0A1I5YPV4"/>
<keyword evidence="1" id="KW-0732">Signal</keyword>
<name>A0A1I5YPV4_9BACT</name>
<keyword evidence="3" id="KW-1185">Reference proteome</keyword>
<gene>
    <name evidence="2" type="ORF">SAMN04515674_12058</name>
</gene>
<evidence type="ECO:0000313" key="2">
    <source>
        <dbReference type="EMBL" id="SFQ46120.1"/>
    </source>
</evidence>
<dbReference type="OrthoDB" id="934295at2"/>
<reference evidence="2 3" key="1">
    <citation type="submission" date="2016-10" db="EMBL/GenBank/DDBJ databases">
        <authorList>
            <person name="de Groot N.N."/>
        </authorList>
    </citation>
    <scope>NUCLEOTIDE SEQUENCE [LARGE SCALE GENOMIC DNA]</scope>
    <source>
        <strain evidence="3">E92,LMG 26720,CCM 7988</strain>
    </source>
</reference>
<evidence type="ECO:0008006" key="4">
    <source>
        <dbReference type="Google" id="ProtNLM"/>
    </source>
</evidence>
<dbReference type="EMBL" id="FOXH01000020">
    <property type="protein sequence ID" value="SFQ46120.1"/>
    <property type="molecule type" value="Genomic_DNA"/>
</dbReference>
<dbReference type="Proteomes" id="UP000199306">
    <property type="component" value="Unassembled WGS sequence"/>
</dbReference>
<evidence type="ECO:0000313" key="3">
    <source>
        <dbReference type="Proteomes" id="UP000199306"/>
    </source>
</evidence>
<protein>
    <recommendedName>
        <fullName evidence="4">Lipoprotein</fullName>
    </recommendedName>
</protein>
<feature type="chain" id="PRO_5011716889" description="Lipoprotein" evidence="1">
    <location>
        <begin position="25"/>
        <end position="345"/>
    </location>
</feature>
<sequence>MKTNKLKFISFCVTLALLSLNGCSTKDVETVPAYNYTFDQFKDIKLPDVTPTAPATVTSTNGSVSASPAASAANDGLASGNLTAAVSAVAGDVAKAVSSDDAKKLSDQFTPSVLSSLTSGGALPAGLASDVSKLASDPSLAAYLPTSTLPTVNGKAVGGRTGAPEAAPVVISNFAAADDECKAAAQKAFDAAKATLDAAKNTQTAAVTATYNQRVTTINASNATCKGSVPATFAALRTAAKAAADKSLAGLSTLLSSGKINQSTYNILSVFIYVNLAVTIQAINALEKAETSACDARQTAELAAAAAARDADLAKINASYNAVLADATAKLNAATASCHNQGSGK</sequence>
<dbReference type="STRING" id="1079859.SAMN04515674_12058"/>
<accession>A0A1I5YPV4</accession>
<feature type="signal peptide" evidence="1">
    <location>
        <begin position="1"/>
        <end position="24"/>
    </location>
</feature>
<organism evidence="2 3">
    <name type="scientific">Pseudarcicella hirudinis</name>
    <dbReference type="NCBI Taxonomy" id="1079859"/>
    <lineage>
        <taxon>Bacteria</taxon>
        <taxon>Pseudomonadati</taxon>
        <taxon>Bacteroidota</taxon>
        <taxon>Cytophagia</taxon>
        <taxon>Cytophagales</taxon>
        <taxon>Flectobacillaceae</taxon>
        <taxon>Pseudarcicella</taxon>
    </lineage>
</organism>
<dbReference type="RefSeq" id="WP_092019631.1">
    <property type="nucleotide sequence ID" value="NZ_FOXH01000020.1"/>
</dbReference>
<evidence type="ECO:0000256" key="1">
    <source>
        <dbReference type="SAM" id="SignalP"/>
    </source>
</evidence>